<evidence type="ECO:0000259" key="3">
    <source>
        <dbReference type="PROSITE" id="PS51670"/>
    </source>
</evidence>
<accession>A0AAV2SCA4</accession>
<feature type="transmembrane region" description="Helical" evidence="2">
    <location>
        <begin position="12"/>
        <end position="33"/>
    </location>
</feature>
<evidence type="ECO:0000313" key="4">
    <source>
        <dbReference type="EMBL" id="CAL4183086.1"/>
    </source>
</evidence>
<keyword evidence="2" id="KW-0812">Transmembrane</keyword>
<dbReference type="EMBL" id="CAXKWB010060488">
    <property type="protein sequence ID" value="CAL4183086.1"/>
    <property type="molecule type" value="Genomic_DNA"/>
</dbReference>
<keyword evidence="2" id="KW-1133">Transmembrane helix</keyword>
<dbReference type="InterPro" id="IPR003582">
    <property type="entry name" value="ShKT_dom"/>
</dbReference>
<organism evidence="4 5">
    <name type="scientific">Meganyctiphanes norvegica</name>
    <name type="common">Northern krill</name>
    <name type="synonym">Thysanopoda norvegica</name>
    <dbReference type="NCBI Taxonomy" id="48144"/>
    <lineage>
        <taxon>Eukaryota</taxon>
        <taxon>Metazoa</taxon>
        <taxon>Ecdysozoa</taxon>
        <taxon>Arthropoda</taxon>
        <taxon>Crustacea</taxon>
        <taxon>Multicrustacea</taxon>
        <taxon>Malacostraca</taxon>
        <taxon>Eumalacostraca</taxon>
        <taxon>Eucarida</taxon>
        <taxon>Euphausiacea</taxon>
        <taxon>Euphausiidae</taxon>
        <taxon>Meganyctiphanes</taxon>
    </lineage>
</organism>
<dbReference type="SMART" id="SM00254">
    <property type="entry name" value="ShKT"/>
    <property type="match status" value="2"/>
</dbReference>
<keyword evidence="5" id="KW-1185">Reference proteome</keyword>
<feature type="domain" description="ShKT" evidence="3">
    <location>
        <begin position="69"/>
        <end position="102"/>
    </location>
</feature>
<evidence type="ECO:0000313" key="5">
    <source>
        <dbReference type="Proteomes" id="UP001497623"/>
    </source>
</evidence>
<feature type="non-terminal residue" evidence="4">
    <location>
        <position position="147"/>
    </location>
</feature>
<gene>
    <name evidence="4" type="ORF">MNOR_LOCUS35657</name>
</gene>
<evidence type="ECO:0000256" key="1">
    <source>
        <dbReference type="PROSITE-ProRule" id="PRU01005"/>
    </source>
</evidence>
<dbReference type="Pfam" id="PF01549">
    <property type="entry name" value="ShK"/>
    <property type="match status" value="1"/>
</dbReference>
<dbReference type="PROSITE" id="PS51670">
    <property type="entry name" value="SHKT"/>
    <property type="match status" value="1"/>
</dbReference>
<name>A0AAV2SCA4_MEGNR</name>
<sequence length="147" mass="15912">MAAAQRLHRHLAFYILISSFNTLIIAMDLSVVLENGFHSLDHHILGNEIFVNSNMSNGDESDVLRQEVCQDTYDLCASWAAKDLCDNCTFVLDNCPASCGECTPDTVCTDWDPLCGVWLGLNNGFCSDPLSVGVCEKTCGLGPCAGT</sequence>
<dbReference type="Proteomes" id="UP001497623">
    <property type="component" value="Unassembled WGS sequence"/>
</dbReference>
<comment type="caution">
    <text evidence="4">The sequence shown here is derived from an EMBL/GenBank/DDBJ whole genome shotgun (WGS) entry which is preliminary data.</text>
</comment>
<dbReference type="AlphaFoldDB" id="A0AAV2SCA4"/>
<evidence type="ECO:0000256" key="2">
    <source>
        <dbReference type="SAM" id="Phobius"/>
    </source>
</evidence>
<keyword evidence="2" id="KW-0472">Membrane</keyword>
<comment type="caution">
    <text evidence="1">Lacks conserved residue(s) required for the propagation of feature annotation.</text>
</comment>
<proteinExistence type="predicted"/>
<protein>
    <recommendedName>
        <fullName evidence="3">ShKT domain-containing protein</fullName>
    </recommendedName>
</protein>
<reference evidence="4 5" key="1">
    <citation type="submission" date="2024-05" db="EMBL/GenBank/DDBJ databases">
        <authorList>
            <person name="Wallberg A."/>
        </authorList>
    </citation>
    <scope>NUCLEOTIDE SEQUENCE [LARGE SCALE GENOMIC DNA]</scope>
</reference>